<organism evidence="1 2">
    <name type="scientific">Streptomyces chattanoogensis</name>
    <dbReference type="NCBI Taxonomy" id="66876"/>
    <lineage>
        <taxon>Bacteria</taxon>
        <taxon>Bacillati</taxon>
        <taxon>Actinomycetota</taxon>
        <taxon>Actinomycetes</taxon>
        <taxon>Kitasatosporales</taxon>
        <taxon>Streptomycetaceae</taxon>
        <taxon>Streptomyces</taxon>
    </lineage>
</organism>
<evidence type="ECO:0000313" key="1">
    <source>
        <dbReference type="EMBL" id="KPC60154.1"/>
    </source>
</evidence>
<accession>A0A0N0XRP1</accession>
<keyword evidence="2" id="KW-1185">Reference proteome</keyword>
<sequence>MLGRVLVEEVDLELGVLRFGHDRGRGRASGRCAVVVLAQAVVVQRAVRGVVAGDEPGLYTAGEKHAVDRAGPRIRS</sequence>
<name>A0A0N0XRP1_9ACTN</name>
<comment type="caution">
    <text evidence="1">The sequence shown here is derived from an EMBL/GenBank/DDBJ whole genome shotgun (WGS) entry which is preliminary data.</text>
</comment>
<dbReference type="Proteomes" id="UP000037982">
    <property type="component" value="Unassembled WGS sequence"/>
</dbReference>
<gene>
    <name evidence="1" type="ORF">ADL29_30845</name>
</gene>
<reference evidence="2" key="1">
    <citation type="submission" date="2015-07" db="EMBL/GenBank/DDBJ databases">
        <authorList>
            <person name="Ju K.-S."/>
            <person name="Doroghazi J.R."/>
            <person name="Metcalf W.W."/>
        </authorList>
    </citation>
    <scope>NUCLEOTIDE SEQUENCE [LARGE SCALE GENOMIC DNA]</scope>
    <source>
        <strain evidence="2">NRRL ISP-5002</strain>
    </source>
</reference>
<proteinExistence type="predicted"/>
<dbReference type="AlphaFoldDB" id="A0A0N0XRP1"/>
<protein>
    <submittedName>
        <fullName evidence="1">Uncharacterized protein</fullName>
    </submittedName>
</protein>
<dbReference type="EMBL" id="LGKG01000164">
    <property type="protein sequence ID" value="KPC60154.1"/>
    <property type="molecule type" value="Genomic_DNA"/>
</dbReference>
<evidence type="ECO:0000313" key="2">
    <source>
        <dbReference type="Proteomes" id="UP000037982"/>
    </source>
</evidence>